<dbReference type="InterPro" id="IPR056030">
    <property type="entry name" value="DUF7611"/>
</dbReference>
<feature type="domain" description="DUF7612" evidence="3">
    <location>
        <begin position="705"/>
        <end position="837"/>
    </location>
</feature>
<dbReference type="Pfam" id="PF24587">
    <property type="entry name" value="DUF7612"/>
    <property type="match status" value="1"/>
</dbReference>
<dbReference type="AlphaFoldDB" id="A0A420XYB5"/>
<dbReference type="InterPro" id="IPR056031">
    <property type="entry name" value="DUF7612"/>
</dbReference>
<evidence type="ECO:0000259" key="2">
    <source>
        <dbReference type="Pfam" id="PF24586"/>
    </source>
</evidence>
<feature type="domain" description="DUF7611" evidence="2">
    <location>
        <begin position="547"/>
        <end position="703"/>
    </location>
</feature>
<dbReference type="EMBL" id="QVQW01000095">
    <property type="protein sequence ID" value="RKU40647.1"/>
    <property type="molecule type" value="Genomic_DNA"/>
</dbReference>
<evidence type="ECO:0000259" key="4">
    <source>
        <dbReference type="Pfam" id="PF24588"/>
    </source>
</evidence>
<dbReference type="Pfam" id="PF24589">
    <property type="entry name" value="DUF7614"/>
    <property type="match status" value="1"/>
</dbReference>
<protein>
    <submittedName>
        <fullName evidence="6">Uncharacterized protein</fullName>
    </submittedName>
</protein>
<dbReference type="InterPro" id="IPR056033">
    <property type="entry name" value="DUF7614"/>
</dbReference>
<organism evidence="6 7">
    <name type="scientific">Coniochaeta pulveracea</name>
    <dbReference type="NCBI Taxonomy" id="177199"/>
    <lineage>
        <taxon>Eukaryota</taxon>
        <taxon>Fungi</taxon>
        <taxon>Dikarya</taxon>
        <taxon>Ascomycota</taxon>
        <taxon>Pezizomycotina</taxon>
        <taxon>Sordariomycetes</taxon>
        <taxon>Sordariomycetidae</taxon>
        <taxon>Coniochaetales</taxon>
        <taxon>Coniochaetaceae</taxon>
        <taxon>Coniochaeta</taxon>
    </lineage>
</organism>
<evidence type="ECO:0000259" key="5">
    <source>
        <dbReference type="Pfam" id="PF24589"/>
    </source>
</evidence>
<proteinExistence type="predicted"/>
<dbReference type="Pfam" id="PF24586">
    <property type="entry name" value="DUF7611"/>
    <property type="match status" value="1"/>
</dbReference>
<reference evidence="6 7" key="1">
    <citation type="submission" date="2018-08" db="EMBL/GenBank/DDBJ databases">
        <title>Draft genome of the lignicolous fungus Coniochaeta pulveracea.</title>
        <authorList>
            <person name="Borstlap C.J."/>
            <person name="De Witt R.N."/>
            <person name="Botha A."/>
            <person name="Volschenk H."/>
        </authorList>
    </citation>
    <scope>NUCLEOTIDE SEQUENCE [LARGE SCALE GENOMIC DNA]</scope>
    <source>
        <strain evidence="6 7">CAB683</strain>
    </source>
</reference>
<comment type="caution">
    <text evidence="6">The sequence shown here is derived from an EMBL/GenBank/DDBJ whole genome shotgun (WGS) entry which is preliminary data.</text>
</comment>
<accession>A0A420XYB5</accession>
<feature type="region of interest" description="Disordered" evidence="1">
    <location>
        <begin position="172"/>
        <end position="206"/>
    </location>
</feature>
<name>A0A420XYB5_9PEZI</name>
<feature type="region of interest" description="Disordered" evidence="1">
    <location>
        <begin position="1"/>
        <end position="71"/>
    </location>
</feature>
<dbReference type="InterPro" id="IPR056032">
    <property type="entry name" value="DUF7613"/>
</dbReference>
<dbReference type="Proteomes" id="UP000275385">
    <property type="component" value="Unassembled WGS sequence"/>
</dbReference>
<gene>
    <name evidence="6" type="ORF">DL546_000290</name>
</gene>
<dbReference type="OrthoDB" id="4356615at2759"/>
<feature type="domain" description="DUF7614" evidence="5">
    <location>
        <begin position="996"/>
        <end position="1133"/>
    </location>
</feature>
<feature type="region of interest" description="Disordered" evidence="1">
    <location>
        <begin position="84"/>
        <end position="108"/>
    </location>
</feature>
<dbReference type="STRING" id="177199.A0A420XYB5"/>
<feature type="region of interest" description="Disordered" evidence="1">
    <location>
        <begin position="372"/>
        <end position="396"/>
    </location>
</feature>
<feature type="compositionally biased region" description="Basic residues" evidence="1">
    <location>
        <begin position="15"/>
        <end position="30"/>
    </location>
</feature>
<evidence type="ECO:0000259" key="3">
    <source>
        <dbReference type="Pfam" id="PF24587"/>
    </source>
</evidence>
<feature type="region of interest" description="Disordered" evidence="1">
    <location>
        <begin position="252"/>
        <end position="281"/>
    </location>
</feature>
<feature type="region of interest" description="Disordered" evidence="1">
    <location>
        <begin position="310"/>
        <end position="344"/>
    </location>
</feature>
<feature type="compositionally biased region" description="Polar residues" evidence="1">
    <location>
        <begin position="85"/>
        <end position="96"/>
    </location>
</feature>
<evidence type="ECO:0000313" key="7">
    <source>
        <dbReference type="Proteomes" id="UP000275385"/>
    </source>
</evidence>
<feature type="compositionally biased region" description="Polar residues" evidence="1">
    <location>
        <begin position="372"/>
        <end position="381"/>
    </location>
</feature>
<dbReference type="Pfam" id="PF24588">
    <property type="entry name" value="DUF7613"/>
    <property type="match status" value="1"/>
</dbReference>
<evidence type="ECO:0000313" key="6">
    <source>
        <dbReference type="EMBL" id="RKU40647.1"/>
    </source>
</evidence>
<keyword evidence="7" id="KW-1185">Reference proteome</keyword>
<sequence length="1145" mass="126813">MMDNEPAAGHEDARRGKKGRLMGKLFGHRKPVPEAARGNSESDLNDFFRGSTDKLNVSHPAPTPSGPPQLAKLDISRATRYPNAQEVTGNVQSDQTLGRIPTRPPKVRRNRGPLIVRFVDTFPEIIGDGGDECEVPTIEVGKRKATYPVRPPAVTTRTAPPRPADERITAQLGESRMQSLDNSTPPPLRRAQTGHTSASGAPGQEPLVVVAGDGTTTRFLDRQGASQDDRRRSFIEIHQAEMRQAEGLAFAKAHRAESTSPGPTPGQGKRASPAPQVPQTPASEMVQLDLTESPKQVLAPVLSLQTTNVYRPQLPTGPPLSPQSSGPPTASDTSPRKPPYPLPYPIGSPEIQALQGPFFEQSPSSVYSATASFTHRQVPTRQESKRSEVSLPDGATTPGGDALQIFVHRTRHLSALFRLHAEMAQPLIAYSPIDLMRAALWWFLLGRMALENAVRQRPTSSQGQEKNEFARQQAYADLSKGYWLSQEAIAEVQESKGFAGNFEVDEARKALKSSLQKLASSMQRNGFLPPEEPFLPQTINKFIWIDYPPLSQDIVSILTGSSNSALGQPRNHRPTMGILEALPLGDTAQTFCFGRVHVDAMLVEKGGHESQRVYLPCLLSIIRHQKQMDIMFVIASQNGNVQLQIQGNNNVRPNWDDVRWRPEASCVDIRLARGFVLVLQCSQPDHKMLWNMYNYTAKVQSSLYPREGEHCVFRSTLKAFQYFDNDPQARQFPKESAPDCDIGLYERLGQEGVALGPRQFHHGCRIAVVTGTATKSTSGVNQVYPPQKPIPYGFLRGDHNDPALSLKFENGRQKGSMVMTFNDDKERLRFHSLLVGTFMRPGEHVFCDVPLRGVWLAKHFGDVQSYQAISTLPWERVRVINGHGDEDRPACVLSDRLRVIFESKEGTITDRVNVAPGELKLRLDVANPTCLMVYRQPQGDLTIAVTEAKVSSELTQGLAKDLEALQQGATLRTYMFPTTFELHQFQGALTGYRVLFDGFASTFSIARRRMVVPIHKKWEAGPTRIQVVQQDRATQILAFFDEFSHGKCLSFALKGTDQYEAFGKGPKAGVKFEDAKFPLPKMPTGGQDASSLEVMVDTAFVCLDLPELPGEHDDISVTFEDEADRDRLVQCLPAPAKSSRTLLKR</sequence>
<evidence type="ECO:0000256" key="1">
    <source>
        <dbReference type="SAM" id="MobiDB-lite"/>
    </source>
</evidence>
<feature type="domain" description="DUF7613" evidence="4">
    <location>
        <begin position="841"/>
        <end position="990"/>
    </location>
</feature>